<dbReference type="InterPro" id="IPR041253">
    <property type="entry name" value="CBM77"/>
</dbReference>
<dbReference type="Pfam" id="PF00544">
    <property type="entry name" value="Pectate_lyase_4"/>
    <property type="match status" value="1"/>
</dbReference>
<reference evidence="5 6" key="1">
    <citation type="submission" date="2020-06" db="EMBL/GenBank/DDBJ databases">
        <authorList>
            <person name="Criscuolo A."/>
        </authorList>
    </citation>
    <scope>NUCLEOTIDE SEQUENCE [LARGE SCALE GENOMIC DNA]</scope>
    <source>
        <strain evidence="6">CIP 110025</strain>
    </source>
</reference>
<evidence type="ECO:0000256" key="1">
    <source>
        <dbReference type="ARBA" id="ARBA00022729"/>
    </source>
</evidence>
<dbReference type="Gene3D" id="2.160.20.10">
    <property type="entry name" value="Single-stranded right-handed beta-helix, Pectin lyase-like"/>
    <property type="match status" value="1"/>
</dbReference>
<keyword evidence="1" id="KW-0732">Signal</keyword>
<dbReference type="EMBL" id="CAIJDO010000062">
    <property type="protein sequence ID" value="CAD0000990.1"/>
    <property type="molecule type" value="Genomic_DNA"/>
</dbReference>
<evidence type="ECO:0000313" key="6">
    <source>
        <dbReference type="Proteomes" id="UP000556700"/>
    </source>
</evidence>
<dbReference type="RefSeq" id="WP_031454039.1">
    <property type="nucleotide sequence ID" value="NZ_CAIJDO010000062.1"/>
</dbReference>
<dbReference type="Pfam" id="PF18283">
    <property type="entry name" value="CBM77"/>
    <property type="match status" value="1"/>
</dbReference>
<evidence type="ECO:0000256" key="3">
    <source>
        <dbReference type="RuleBase" id="RU361173"/>
    </source>
</evidence>
<dbReference type="GO" id="GO:0000272">
    <property type="term" value="P:polysaccharide catabolic process"/>
    <property type="evidence" value="ECO:0007669"/>
    <property type="project" value="UniProtKB-KW"/>
</dbReference>
<evidence type="ECO:0000259" key="4">
    <source>
        <dbReference type="SMART" id="SM00656"/>
    </source>
</evidence>
<gene>
    <name evidence="5" type="ORF">FLACHUCJ7_00316</name>
</gene>
<dbReference type="GO" id="GO:0030570">
    <property type="term" value="F:pectate lyase activity"/>
    <property type="evidence" value="ECO:0007669"/>
    <property type="project" value="InterPro"/>
</dbReference>
<dbReference type="NCBIfam" id="TIGR04183">
    <property type="entry name" value="Por_Secre_tail"/>
    <property type="match status" value="1"/>
</dbReference>
<dbReference type="InterPro" id="IPR045032">
    <property type="entry name" value="PEL"/>
</dbReference>
<dbReference type="PANTHER" id="PTHR31683:SF18">
    <property type="entry name" value="PECTATE LYASE 21-RELATED"/>
    <property type="match status" value="1"/>
</dbReference>
<evidence type="ECO:0000256" key="2">
    <source>
        <dbReference type="ARBA" id="ARBA00023239"/>
    </source>
</evidence>
<accession>A0A6V6YNG1</accession>
<protein>
    <recommendedName>
        <fullName evidence="4">Pectate lyase domain-containing protein</fullName>
    </recommendedName>
</protein>
<keyword evidence="6" id="KW-1185">Reference proteome</keyword>
<dbReference type="AlphaFoldDB" id="A0A6V6YNG1"/>
<dbReference type="Pfam" id="PF18962">
    <property type="entry name" value="Por_Secre_tail"/>
    <property type="match status" value="1"/>
</dbReference>
<dbReference type="SMART" id="SM00656">
    <property type="entry name" value="Amb_all"/>
    <property type="match status" value="1"/>
</dbReference>
<comment type="similarity">
    <text evidence="3">Belongs to the polysaccharide lyase 1 family.</text>
</comment>
<keyword evidence="2 3" id="KW-0456">Lyase</keyword>
<keyword evidence="3" id="KW-0964">Secreted</keyword>
<comment type="caution">
    <text evidence="5">The sequence shown here is derived from an EMBL/GenBank/DDBJ whole genome shotgun (WGS) entry which is preliminary data.</text>
</comment>
<dbReference type="GO" id="GO:0005576">
    <property type="term" value="C:extracellular region"/>
    <property type="evidence" value="ECO:0007669"/>
    <property type="project" value="UniProtKB-SubCell"/>
</dbReference>
<dbReference type="InterPro" id="IPR012334">
    <property type="entry name" value="Pectin_lyas_fold"/>
</dbReference>
<name>A0A6V6YNG1_9FLAO</name>
<feature type="domain" description="Pectate lyase" evidence="4">
    <location>
        <begin position="176"/>
        <end position="380"/>
    </location>
</feature>
<keyword evidence="3" id="KW-0119">Carbohydrate metabolism</keyword>
<organism evidence="5 6">
    <name type="scientific">Flavobacterium chungangense</name>
    <dbReference type="NCBI Taxonomy" id="554283"/>
    <lineage>
        <taxon>Bacteria</taxon>
        <taxon>Pseudomonadati</taxon>
        <taxon>Bacteroidota</taxon>
        <taxon>Flavobacteriia</taxon>
        <taxon>Flavobacteriales</taxon>
        <taxon>Flavobacteriaceae</taxon>
        <taxon>Flavobacterium</taxon>
    </lineage>
</organism>
<dbReference type="SUPFAM" id="SSF51126">
    <property type="entry name" value="Pectin lyase-like"/>
    <property type="match status" value="1"/>
</dbReference>
<keyword evidence="3" id="KW-0624">Polysaccharide degradation</keyword>
<dbReference type="Proteomes" id="UP000556700">
    <property type="component" value="Unassembled WGS sequence"/>
</dbReference>
<dbReference type="PANTHER" id="PTHR31683">
    <property type="entry name" value="PECTATE LYASE 18-RELATED"/>
    <property type="match status" value="1"/>
</dbReference>
<dbReference type="InterPro" id="IPR026444">
    <property type="entry name" value="Secre_tail"/>
</dbReference>
<evidence type="ECO:0000313" key="5">
    <source>
        <dbReference type="EMBL" id="CAD0000990.1"/>
    </source>
</evidence>
<dbReference type="InterPro" id="IPR002022">
    <property type="entry name" value="Pec_lyase"/>
</dbReference>
<sequence length="828" mass="88188">MRKKLFLLTILFVSLQTRSQQINEAVGWLESAFVKWQPVSNAQTYNVYYTGNGFIDQKIDNQLIRSYGAYYRADIPGLKAGTYTVKVKPVISGVEGTGTTTGSLTVLAQDRNGFAFDGGRVPGGYKVDGTPKDGAVILYISQNTKNTISIDITGASANPCVGLQNILYAIKKGKDTRPFIIRLLGNITDMSVMEGGDVVIENANNVSSYVTLEGIGNDAVANGWGVRLKSASNIEVSNIGFMNCNSTAGDNVGMQQDNDHIWVHNCDLFYGDAGSDADQIKGDGALDNKSSTYITLSYNHFWDSGKASLLGLSEGTTTGLYITYHHNWFDHSDSRHPRVRYYSAHIYNNYYDGNSKYGAGSTLGSSLFMEGNVFRNCKYPMLTSKQGTDIFYDTAGTFSGEAGGTIKAFNNTMTGQTRYVPYNATNYPVEFDAIETATRGEVISSSIKSKLGGNSYNNFDTNAALYIKNLVIDQPAVAQTKITQYSGRVSGGDLKWTFDNSVDDVSSTVITALKSALTNYAGTLVSVQGETSVVSNQTLTSTTNNNQTVTSGTAISSIVFTWGGSATDATVTGLPASGITFVKNSTAKTITITGTPTGTLSYSIVTTGTGTAANGSGTITVTGTASGNQIHNFTVSGKTSSFYTITGNMNSTSGSVSYAGLTLTARLKIESSTAITYTTTAASTLTLVFDSNFTGTIKVNNVSYTATSGVVTVSLPAGANTITKGSVANLYYISATYNTTARMSSHGSVEEEVASAKLTLYPNPVSNELNIDSDKAIQKVEVYNLTGALVNSQAGNNNTIDMSHLANGSYLVKVYTENSLTTKIIIKK</sequence>
<proteinExistence type="inferred from homology"/>
<dbReference type="InterPro" id="IPR011050">
    <property type="entry name" value="Pectin_lyase_fold/virulence"/>
</dbReference>
<comment type="subcellular location">
    <subcellularLocation>
        <location evidence="3">Secreted</location>
    </subcellularLocation>
</comment>